<dbReference type="InterPro" id="IPR050194">
    <property type="entry name" value="Glycosyltransferase_grp1"/>
</dbReference>
<dbReference type="RefSeq" id="WP_045446490.1">
    <property type="nucleotide sequence ID" value="NZ_BBIO01000009.1"/>
</dbReference>
<comment type="caution">
    <text evidence="3">The sequence shown here is derived from an EMBL/GenBank/DDBJ whole genome shotgun (WGS) entry which is preliminary data.</text>
</comment>
<dbReference type="AlphaFoldDB" id="A0A081BBP1"/>
<feature type="domain" description="Glycosyl transferase family 1" evidence="1">
    <location>
        <begin position="157"/>
        <end position="317"/>
    </location>
</feature>
<dbReference type="GO" id="GO:0016757">
    <property type="term" value="F:glycosyltransferase activity"/>
    <property type="evidence" value="ECO:0007669"/>
    <property type="project" value="InterPro"/>
</dbReference>
<dbReference type="STRING" id="1333998.M2A_1958"/>
<feature type="domain" description="Glycosyltransferase subfamily 4-like N-terminal" evidence="2">
    <location>
        <begin position="15"/>
        <end position="148"/>
    </location>
</feature>
<dbReference type="InterPro" id="IPR028098">
    <property type="entry name" value="Glyco_trans_4-like_N"/>
</dbReference>
<dbReference type="SUPFAM" id="SSF53756">
    <property type="entry name" value="UDP-Glycosyltransferase/glycogen phosphorylase"/>
    <property type="match status" value="1"/>
</dbReference>
<dbReference type="PANTHER" id="PTHR45947">
    <property type="entry name" value="SULFOQUINOVOSYL TRANSFERASE SQD2"/>
    <property type="match status" value="1"/>
</dbReference>
<keyword evidence="3" id="KW-0808">Transferase</keyword>
<sequence length="343" mass="38021">MSIRSLQLMAGSPAGGAETFYVTLGVALKKAGFDVHFGLRAHEDREEALKAVGAPLQTFPFGRWDIGTALGLRRYIREVEPDLVMTWMNRAAERCPNGDFVKVARFGGYYDMKYYKHHDHVIGIVPGIVKYLKDCGWPEDRVHYVPNFSRVEDMAPADRSALNTPEDAPLLVALGRLHQAKGLDVLLQAMTDVPGAYLWIAGDGPLEGELKAQCTRLGLDGRVRFLGWRNDRTALLNAADMCVFPSRYEPNGTVTVEAWAHRKPLVAAASSGPAEMINHGKDGMLVPIDDAKGLAQAINQVLTDKTLAAEIVGNGYERFEAQFTEKAVVETYRHLYEHIVRTR</sequence>
<dbReference type="Gene3D" id="3.40.50.2000">
    <property type="entry name" value="Glycogen Phosphorylase B"/>
    <property type="match status" value="2"/>
</dbReference>
<evidence type="ECO:0000313" key="4">
    <source>
        <dbReference type="Proteomes" id="UP000028702"/>
    </source>
</evidence>
<evidence type="ECO:0000259" key="1">
    <source>
        <dbReference type="Pfam" id="PF00534"/>
    </source>
</evidence>
<accession>A0A081BBP1</accession>
<reference evidence="3 4" key="1">
    <citation type="submission" date="2014-07" db="EMBL/GenBank/DDBJ databases">
        <title>Tepidicaulis marinum gen. nov., sp. nov., a novel marine bacterium denitrifying nitrate to nitrous oxide strictly under microaerobic conditions.</title>
        <authorList>
            <person name="Takeuchi M."/>
            <person name="Yamagishi T."/>
            <person name="Kamagata Y."/>
            <person name="Oshima K."/>
            <person name="Hattori M."/>
            <person name="Katayama T."/>
            <person name="Hanada S."/>
            <person name="Tamaki H."/>
            <person name="Marumo K."/>
            <person name="Maeda H."/>
            <person name="Nedachi M."/>
            <person name="Iwasaki W."/>
            <person name="Suwa Y."/>
            <person name="Sakata S."/>
        </authorList>
    </citation>
    <scope>NUCLEOTIDE SEQUENCE [LARGE SCALE GENOMIC DNA]</scope>
    <source>
        <strain evidence="3 4">MA2</strain>
    </source>
</reference>
<proteinExistence type="predicted"/>
<dbReference type="EMBL" id="BBIO01000009">
    <property type="protein sequence ID" value="GAK45459.1"/>
    <property type="molecule type" value="Genomic_DNA"/>
</dbReference>
<dbReference type="eggNOG" id="COG0438">
    <property type="taxonomic scope" value="Bacteria"/>
</dbReference>
<evidence type="ECO:0000313" key="3">
    <source>
        <dbReference type="EMBL" id="GAK45459.1"/>
    </source>
</evidence>
<protein>
    <submittedName>
        <fullName evidence="3">Glycosyltransferase</fullName>
    </submittedName>
</protein>
<dbReference type="Proteomes" id="UP000028702">
    <property type="component" value="Unassembled WGS sequence"/>
</dbReference>
<organism evidence="3 4">
    <name type="scientific">Tepidicaulis marinus</name>
    <dbReference type="NCBI Taxonomy" id="1333998"/>
    <lineage>
        <taxon>Bacteria</taxon>
        <taxon>Pseudomonadati</taxon>
        <taxon>Pseudomonadota</taxon>
        <taxon>Alphaproteobacteria</taxon>
        <taxon>Hyphomicrobiales</taxon>
        <taxon>Parvibaculaceae</taxon>
        <taxon>Tepidicaulis</taxon>
    </lineage>
</organism>
<dbReference type="Pfam" id="PF13439">
    <property type="entry name" value="Glyco_transf_4"/>
    <property type="match status" value="1"/>
</dbReference>
<dbReference type="Pfam" id="PF00534">
    <property type="entry name" value="Glycos_transf_1"/>
    <property type="match status" value="1"/>
</dbReference>
<dbReference type="PANTHER" id="PTHR45947:SF3">
    <property type="entry name" value="SULFOQUINOVOSYL TRANSFERASE SQD2"/>
    <property type="match status" value="1"/>
</dbReference>
<evidence type="ECO:0000259" key="2">
    <source>
        <dbReference type="Pfam" id="PF13439"/>
    </source>
</evidence>
<keyword evidence="4" id="KW-1185">Reference proteome</keyword>
<gene>
    <name evidence="3" type="ORF">M2A_1958</name>
</gene>
<name>A0A081BBP1_9HYPH</name>
<dbReference type="CDD" id="cd03811">
    <property type="entry name" value="GT4_GT28_WabH-like"/>
    <property type="match status" value="1"/>
</dbReference>
<dbReference type="InterPro" id="IPR001296">
    <property type="entry name" value="Glyco_trans_1"/>
</dbReference>